<gene>
    <name evidence="7" type="ORF">BUALT_Bualt19G0015600</name>
</gene>
<dbReference type="EMBL" id="WHWC01000019">
    <property type="protein sequence ID" value="KAG8363373.1"/>
    <property type="molecule type" value="Genomic_DNA"/>
</dbReference>
<keyword evidence="2 4" id="KW-0863">Zinc-finger</keyword>
<keyword evidence="1" id="KW-0479">Metal-binding</keyword>
<proteinExistence type="predicted"/>
<accession>A0AAV6W0S5</accession>
<sequence>MSSSSSTSSSPGLRLCYCKKTPCLQTSWTDDNPGRRFIGCENWKNGGCNFFRWFDPPMCPRSMVVIPELRREKSRVASENDQLRQKISSLLDEKMNLKRTIANMGFENSNMARRLCSLQDGALILTPGLLSAGVIVWACCNWENIEGPCTVGLCTLEEVLEVVAAVLLRTTAAGLGGIP</sequence>
<feature type="coiled-coil region" evidence="5">
    <location>
        <begin position="66"/>
        <end position="100"/>
    </location>
</feature>
<comment type="caution">
    <text evidence="7">The sequence shown here is derived from an EMBL/GenBank/DDBJ whole genome shotgun (WGS) entry which is preliminary data.</text>
</comment>
<evidence type="ECO:0000313" key="7">
    <source>
        <dbReference type="EMBL" id="KAG8363373.1"/>
    </source>
</evidence>
<keyword evidence="5" id="KW-0175">Coiled coil</keyword>
<dbReference type="Proteomes" id="UP000826271">
    <property type="component" value="Unassembled WGS sequence"/>
</dbReference>
<reference evidence="7" key="1">
    <citation type="submission" date="2019-10" db="EMBL/GenBank/DDBJ databases">
        <authorList>
            <person name="Zhang R."/>
            <person name="Pan Y."/>
            <person name="Wang J."/>
            <person name="Ma R."/>
            <person name="Yu S."/>
        </authorList>
    </citation>
    <scope>NUCLEOTIDE SEQUENCE</scope>
    <source>
        <strain evidence="7">LA-IB0</strain>
        <tissue evidence="7">Leaf</tissue>
    </source>
</reference>
<dbReference type="PANTHER" id="PTHR33248">
    <property type="entry name" value="ZINC ION-BINDING PROTEIN"/>
    <property type="match status" value="1"/>
</dbReference>
<dbReference type="PROSITE" id="PS51999">
    <property type="entry name" value="ZF_GRF"/>
    <property type="match status" value="1"/>
</dbReference>
<evidence type="ECO:0000256" key="2">
    <source>
        <dbReference type="ARBA" id="ARBA00022771"/>
    </source>
</evidence>
<evidence type="ECO:0000256" key="3">
    <source>
        <dbReference type="ARBA" id="ARBA00022833"/>
    </source>
</evidence>
<evidence type="ECO:0000259" key="6">
    <source>
        <dbReference type="PROSITE" id="PS51999"/>
    </source>
</evidence>
<keyword evidence="3" id="KW-0862">Zinc</keyword>
<evidence type="ECO:0000256" key="5">
    <source>
        <dbReference type="SAM" id="Coils"/>
    </source>
</evidence>
<name>A0AAV6W0S5_9LAMI</name>
<protein>
    <recommendedName>
        <fullName evidence="6">GRF-type domain-containing protein</fullName>
    </recommendedName>
</protein>
<organism evidence="7 8">
    <name type="scientific">Buddleja alternifolia</name>
    <dbReference type="NCBI Taxonomy" id="168488"/>
    <lineage>
        <taxon>Eukaryota</taxon>
        <taxon>Viridiplantae</taxon>
        <taxon>Streptophyta</taxon>
        <taxon>Embryophyta</taxon>
        <taxon>Tracheophyta</taxon>
        <taxon>Spermatophyta</taxon>
        <taxon>Magnoliopsida</taxon>
        <taxon>eudicotyledons</taxon>
        <taxon>Gunneridae</taxon>
        <taxon>Pentapetalae</taxon>
        <taxon>asterids</taxon>
        <taxon>lamiids</taxon>
        <taxon>Lamiales</taxon>
        <taxon>Scrophulariaceae</taxon>
        <taxon>Buddlejeae</taxon>
        <taxon>Buddleja</taxon>
    </lineage>
</organism>
<feature type="domain" description="GRF-type" evidence="6">
    <location>
        <begin position="16"/>
        <end position="57"/>
    </location>
</feature>
<evidence type="ECO:0000313" key="8">
    <source>
        <dbReference type="Proteomes" id="UP000826271"/>
    </source>
</evidence>
<dbReference type="InterPro" id="IPR010666">
    <property type="entry name" value="Znf_GRF"/>
</dbReference>
<keyword evidence="8" id="KW-1185">Reference proteome</keyword>
<dbReference type="AlphaFoldDB" id="A0AAV6W0S5"/>
<dbReference type="GO" id="GO:0008270">
    <property type="term" value="F:zinc ion binding"/>
    <property type="evidence" value="ECO:0007669"/>
    <property type="project" value="UniProtKB-KW"/>
</dbReference>
<evidence type="ECO:0000256" key="1">
    <source>
        <dbReference type="ARBA" id="ARBA00022723"/>
    </source>
</evidence>
<evidence type="ECO:0000256" key="4">
    <source>
        <dbReference type="PROSITE-ProRule" id="PRU01343"/>
    </source>
</evidence>